<dbReference type="EMBL" id="VCKY01000071">
    <property type="protein sequence ID" value="TMR18340.1"/>
    <property type="molecule type" value="Genomic_DNA"/>
</dbReference>
<keyword evidence="3" id="KW-1185">Reference proteome</keyword>
<proteinExistence type="predicted"/>
<dbReference type="OrthoDB" id="9812625at2"/>
<evidence type="ECO:0000313" key="2">
    <source>
        <dbReference type="EMBL" id="TMR18340.1"/>
    </source>
</evidence>
<gene>
    <name evidence="2" type="ORF">ETD86_21760</name>
</gene>
<comment type="caution">
    <text evidence="2">The sequence shown here is derived from an EMBL/GenBank/DDBJ whole genome shotgun (WGS) entry which is preliminary data.</text>
</comment>
<sequence>MLLILLVAVGGLAVLAVVGVLLVNVVGPRLLAPPQPPSLALPQKSQGTGTTTPEEQRKKDFLFRLATIAPWLLDEDINWSAATRTCTDIKQGKSEQEVIEAAQERFTDVDAEQAKKIVAEIRTWCGP</sequence>
<protein>
    <recommendedName>
        <fullName evidence="4">DUF732 domain-containing protein</fullName>
    </recommendedName>
</protein>
<feature type="compositionally biased region" description="Polar residues" evidence="1">
    <location>
        <begin position="44"/>
        <end position="53"/>
    </location>
</feature>
<reference evidence="2 3" key="1">
    <citation type="submission" date="2019-05" db="EMBL/GenBank/DDBJ databases">
        <title>Draft genome sequence of Nonomuraea turkmeniaca DSM 43926.</title>
        <authorList>
            <person name="Saricaoglu S."/>
            <person name="Isik K."/>
        </authorList>
    </citation>
    <scope>NUCLEOTIDE SEQUENCE [LARGE SCALE GENOMIC DNA]</scope>
    <source>
        <strain evidence="2 3">DSM 43926</strain>
    </source>
</reference>
<dbReference type="Proteomes" id="UP000309128">
    <property type="component" value="Unassembled WGS sequence"/>
</dbReference>
<accession>A0A5S4FFX8</accession>
<evidence type="ECO:0000313" key="3">
    <source>
        <dbReference type="Proteomes" id="UP000309128"/>
    </source>
</evidence>
<name>A0A5S4FFX8_9ACTN</name>
<dbReference type="AlphaFoldDB" id="A0A5S4FFX8"/>
<organism evidence="2 3">
    <name type="scientific">Nonomuraea turkmeniaca</name>
    <dbReference type="NCBI Taxonomy" id="103838"/>
    <lineage>
        <taxon>Bacteria</taxon>
        <taxon>Bacillati</taxon>
        <taxon>Actinomycetota</taxon>
        <taxon>Actinomycetes</taxon>
        <taxon>Streptosporangiales</taxon>
        <taxon>Streptosporangiaceae</taxon>
        <taxon>Nonomuraea</taxon>
    </lineage>
</organism>
<dbReference type="RefSeq" id="WP_138667993.1">
    <property type="nucleotide sequence ID" value="NZ_VCKY01000071.1"/>
</dbReference>
<feature type="region of interest" description="Disordered" evidence="1">
    <location>
        <begin position="33"/>
        <end position="57"/>
    </location>
</feature>
<evidence type="ECO:0008006" key="4">
    <source>
        <dbReference type="Google" id="ProtNLM"/>
    </source>
</evidence>
<evidence type="ECO:0000256" key="1">
    <source>
        <dbReference type="SAM" id="MobiDB-lite"/>
    </source>
</evidence>